<sequence length="432" mass="47104">MSLSVVIPHYRQLRCLDLTLGALADRSPDPGPFEVLVVDDDSGDGVAPVVARHRDRLPVRLLRQPVNRGRAAARNRGAAEASGERLLFLDADSLADPALLAAHARFHRTHPDKVLLGARREGDWGAAAGAPAVRAGEGRGPAYGQDMRYRTGLDPAAFDRHPVPWIFGYSHNMSVPADAFRACGGFDEAFAGWGHEDLELSYRLFTAAGRAPGHFRFDPDALCHHLPHFRRERDNWAQAERMLPYITEKHRGLETEFVEEGPLSVCDTLPVYLRRLRLLHAAVPGAARDEALAALPAPLAPGRLVVGAGLAKRSWEPAEGGPVELIDHRPPESGEAPGLVGIHLPYPDHRFADLVNLDLWRVLTPEHLSRLILEGLRVARAVYLCHTKSVPGAAAAGLAGDPEYVCDLLAACCDARVVHDGERAAVIRAKRR</sequence>
<dbReference type="EMBL" id="WHPN01000208">
    <property type="protein sequence ID" value="KAF4409515.1"/>
    <property type="molecule type" value="Genomic_DNA"/>
</dbReference>
<dbReference type="InterPro" id="IPR029044">
    <property type="entry name" value="Nucleotide-diphossugar_trans"/>
</dbReference>
<dbReference type="Proteomes" id="UP000621266">
    <property type="component" value="Unassembled WGS sequence"/>
</dbReference>
<feature type="domain" description="Glycosyltransferase 2-like" evidence="5">
    <location>
        <begin position="4"/>
        <end position="132"/>
    </location>
</feature>
<accession>A0ABQ7FL04</accession>
<gene>
    <name evidence="7" type="ORF">GCU69_08705</name>
</gene>
<evidence type="ECO:0000256" key="2">
    <source>
        <dbReference type="ARBA" id="ARBA00006739"/>
    </source>
</evidence>
<protein>
    <submittedName>
        <fullName evidence="7">Glycosyltransferase</fullName>
    </submittedName>
</protein>
<comment type="similarity">
    <text evidence="2">Belongs to the glycosyltransferase 2 family.</text>
</comment>
<dbReference type="InterPro" id="IPR027791">
    <property type="entry name" value="Galactosyl_T_C"/>
</dbReference>
<keyword evidence="3" id="KW-0328">Glycosyltransferase</keyword>
<evidence type="ECO:0000259" key="6">
    <source>
        <dbReference type="Pfam" id="PF02709"/>
    </source>
</evidence>
<evidence type="ECO:0000313" key="8">
    <source>
        <dbReference type="Proteomes" id="UP000621266"/>
    </source>
</evidence>
<organism evidence="7 8">
    <name type="scientific">Streptomyces lycii</name>
    <dbReference type="NCBI Taxonomy" id="2654337"/>
    <lineage>
        <taxon>Bacteria</taxon>
        <taxon>Bacillati</taxon>
        <taxon>Actinomycetota</taxon>
        <taxon>Actinomycetes</taxon>
        <taxon>Kitasatosporales</taxon>
        <taxon>Streptomycetaceae</taxon>
        <taxon>Streptomyces</taxon>
    </lineage>
</organism>
<dbReference type="Gene3D" id="3.90.550.10">
    <property type="entry name" value="Spore Coat Polysaccharide Biosynthesis Protein SpsA, Chain A"/>
    <property type="match status" value="1"/>
</dbReference>
<dbReference type="Pfam" id="PF00535">
    <property type="entry name" value="Glycos_transf_2"/>
    <property type="match status" value="1"/>
</dbReference>
<reference evidence="7 8" key="1">
    <citation type="submission" date="2019-10" db="EMBL/GenBank/DDBJ databases">
        <title>Streptomyces tenebrisbrunneis sp.nov., an endogenous actinomycete isolated from of Lycium ruthenicum.</title>
        <authorList>
            <person name="Ma L."/>
        </authorList>
    </citation>
    <scope>NUCLEOTIDE SEQUENCE [LARGE SCALE GENOMIC DNA]</scope>
    <source>
        <strain evidence="7 8">TRM 66187</strain>
    </source>
</reference>
<proteinExistence type="inferred from homology"/>
<evidence type="ECO:0000313" key="7">
    <source>
        <dbReference type="EMBL" id="KAF4409515.1"/>
    </source>
</evidence>
<dbReference type="RefSeq" id="WP_098750324.1">
    <property type="nucleotide sequence ID" value="NZ_WHPN01000208.1"/>
</dbReference>
<dbReference type="PANTHER" id="PTHR43179:SF12">
    <property type="entry name" value="GALACTOFURANOSYLTRANSFERASE GLFT2"/>
    <property type="match status" value="1"/>
</dbReference>
<dbReference type="InterPro" id="IPR001173">
    <property type="entry name" value="Glyco_trans_2-like"/>
</dbReference>
<keyword evidence="4" id="KW-0808">Transferase</keyword>
<feature type="domain" description="Galactosyltransferase C-terminal" evidence="6">
    <location>
        <begin position="172"/>
        <end position="208"/>
    </location>
</feature>
<evidence type="ECO:0000256" key="1">
    <source>
        <dbReference type="ARBA" id="ARBA00004776"/>
    </source>
</evidence>
<evidence type="ECO:0000259" key="5">
    <source>
        <dbReference type="Pfam" id="PF00535"/>
    </source>
</evidence>
<dbReference type="Pfam" id="PF02709">
    <property type="entry name" value="Glyco_transf_7C"/>
    <property type="match status" value="1"/>
</dbReference>
<evidence type="ECO:0000256" key="3">
    <source>
        <dbReference type="ARBA" id="ARBA00022676"/>
    </source>
</evidence>
<dbReference type="SUPFAM" id="SSF53448">
    <property type="entry name" value="Nucleotide-diphospho-sugar transferases"/>
    <property type="match status" value="1"/>
</dbReference>
<keyword evidence="8" id="KW-1185">Reference proteome</keyword>
<dbReference type="PANTHER" id="PTHR43179">
    <property type="entry name" value="RHAMNOSYLTRANSFERASE WBBL"/>
    <property type="match status" value="1"/>
</dbReference>
<evidence type="ECO:0000256" key="4">
    <source>
        <dbReference type="ARBA" id="ARBA00022679"/>
    </source>
</evidence>
<comment type="caution">
    <text evidence="7">The sequence shown here is derived from an EMBL/GenBank/DDBJ whole genome shotgun (WGS) entry which is preliminary data.</text>
</comment>
<name>A0ABQ7FL04_9ACTN</name>
<comment type="pathway">
    <text evidence="1">Cell wall biogenesis; cell wall polysaccharide biosynthesis.</text>
</comment>